<organism evidence="2 3">
    <name type="scientific">Hymenobacter frigidus</name>
    <dbReference type="NCBI Taxonomy" id="1524095"/>
    <lineage>
        <taxon>Bacteria</taxon>
        <taxon>Pseudomonadati</taxon>
        <taxon>Bacteroidota</taxon>
        <taxon>Cytophagia</taxon>
        <taxon>Cytophagales</taxon>
        <taxon>Hymenobacteraceae</taxon>
        <taxon>Hymenobacter</taxon>
    </lineage>
</organism>
<evidence type="ECO:0000313" key="3">
    <source>
        <dbReference type="Proteomes" id="UP000637774"/>
    </source>
</evidence>
<feature type="region of interest" description="Disordered" evidence="1">
    <location>
        <begin position="454"/>
        <end position="473"/>
    </location>
</feature>
<evidence type="ECO:0000256" key="1">
    <source>
        <dbReference type="SAM" id="MobiDB-lite"/>
    </source>
</evidence>
<accession>A0ABQ2A207</accession>
<dbReference type="Proteomes" id="UP000637774">
    <property type="component" value="Unassembled WGS sequence"/>
</dbReference>
<gene>
    <name evidence="2" type="ORF">GCM10011495_14310</name>
</gene>
<evidence type="ECO:0000313" key="2">
    <source>
        <dbReference type="EMBL" id="GGH83822.1"/>
    </source>
</evidence>
<sequence length="1220" mass="135484">MSKILRLHSGGNEQYRGWQESNQITKTVIDENILDPAGGNARRTATAIPTPFGQLHLLKTAFEFAAKNPAANSMYHRLVSQCWDLLEFIFYAKDTDAYRLRFVPWKRAEQLERLQANPRTALLGRTLALYLADDRHFAGVESLFLIFAEHKNGQERRLLGATSPFTLVFAHPALQALPVARKNGQGQYFDQAAVPLSARPAPFLEYIYGLFTVRRELREAFFASSVYAYLQALPGGKERVNQLDQRGLTTEAFQAPYEEWRDDNGNPVEVRGIRLARLSQARQAASSDWFVVPNPELRAAHPRLPLVLRPGLDLRRTNYFAGTPGDDTSVVGYAAPAGHEKLESRELPGLGELYPYLTVNDFLEDVLVEVPFAVNRDKYLFGEVQAEPGQTLEQRPFRYLLPLKRAYFDYFKPEDLARQLRLTVFSNHVQVQLTIPVSGGNAVVYERRYALPGPGQPAEQAVPSAPSQSADKPYGGGRVSARLQIGVFPFYKFAPPLDRYNNAYSVMLAEQSETAAAPAQLRFLTYSATGGPQELGAATGGALRGVVARTRQVRSALSPASTYYEVRGTHFDLLEVSVPSGGGYGSPAATGLLAPNWRTDVGGTTQFTFAVDFGTTNTHVAVAADGHVAEPLTIANEREMQTVLLSQPEPVGDYDLPSRYQVRAFPRASLLQNREFVPSFIGIRGAETSFPIRTATCETPRFAAEGDPLLFGDANIGFYLSRDSELYNQPEDGRYETNLKWNTDGGANTEAAKNRVRLYFRELLRLLKHKAALNGGDLNLVRLVWSYPLSMDYGVQAFFEQVWQQEYERTFGRVPADKQLDKIPESLAPYLYLRKIGKIVPTQEDSAVNIDIGGGTTDVLLLNGLQPAATFSFRFAGDVLWGDSGQTGSDGLRQHNGLLYYYVSRTAHTPVSPQAGEARKVFVAALKNPRVGSADLVSLLFNFDEQLNFSQHVREAKQMRVLLLLHYTAILYHVGQVCRAKGLTQLPRHVTFSGKGSTYLRLLDLNANLSTIKRLAQRVLEFASGLQVPADFSLTLVDNAKEATANGSALRWDESGGQELERTMRQTSRDSGAELGEMLEKLQFVLPGHEQFTPAELTAAPAPDAVALIRRPALLSEAGDLREGVLANARHLLDFLTQDREDGVQDLLARLNIELDADFVRDFLASRFKDSLNTGYNALVAASKKPGDKLPESLFFFAFRDALFKLSQELYRKYYGAQTV</sequence>
<proteinExistence type="predicted"/>
<protein>
    <submittedName>
        <fullName evidence="2">Uncharacterized protein</fullName>
    </submittedName>
</protein>
<dbReference type="RefSeq" id="WP_188561374.1">
    <property type="nucleotide sequence ID" value="NZ_BMGY01000010.1"/>
</dbReference>
<keyword evidence="3" id="KW-1185">Reference proteome</keyword>
<name>A0ABQ2A207_9BACT</name>
<comment type="caution">
    <text evidence="2">The sequence shown here is derived from an EMBL/GenBank/DDBJ whole genome shotgun (WGS) entry which is preliminary data.</text>
</comment>
<dbReference type="EMBL" id="BMGY01000010">
    <property type="protein sequence ID" value="GGH83822.1"/>
    <property type="molecule type" value="Genomic_DNA"/>
</dbReference>
<reference evidence="3" key="1">
    <citation type="journal article" date="2019" name="Int. J. Syst. Evol. Microbiol.">
        <title>The Global Catalogue of Microorganisms (GCM) 10K type strain sequencing project: providing services to taxonomists for standard genome sequencing and annotation.</title>
        <authorList>
            <consortium name="The Broad Institute Genomics Platform"/>
            <consortium name="The Broad Institute Genome Sequencing Center for Infectious Disease"/>
            <person name="Wu L."/>
            <person name="Ma J."/>
        </authorList>
    </citation>
    <scope>NUCLEOTIDE SEQUENCE [LARGE SCALE GENOMIC DNA]</scope>
    <source>
        <strain evidence="3">CGMCC 1.14966</strain>
    </source>
</reference>